<protein>
    <recommendedName>
        <fullName evidence="8">FAD/NAD(P)-binding domain-containing protein</fullName>
    </recommendedName>
</protein>
<dbReference type="GO" id="GO:0004497">
    <property type="term" value="F:monooxygenase activity"/>
    <property type="evidence" value="ECO:0007669"/>
    <property type="project" value="UniProtKB-KW"/>
</dbReference>
<dbReference type="AlphaFoldDB" id="A0A6H0XJN1"/>
<organism evidence="9 10">
    <name type="scientific">Peltaster fructicola</name>
    <dbReference type="NCBI Taxonomy" id="286661"/>
    <lineage>
        <taxon>Eukaryota</taxon>
        <taxon>Fungi</taxon>
        <taxon>Dikarya</taxon>
        <taxon>Ascomycota</taxon>
        <taxon>Pezizomycotina</taxon>
        <taxon>Dothideomycetes</taxon>
        <taxon>Dothideomycetes incertae sedis</taxon>
        <taxon>Peltaster</taxon>
    </lineage>
</organism>
<dbReference type="PANTHER" id="PTHR43098:SF3">
    <property type="entry name" value="L-ORNITHINE N(5)-MONOOXYGENASE-RELATED"/>
    <property type="match status" value="1"/>
</dbReference>
<accession>A0A6H0XJN1</accession>
<dbReference type="Pfam" id="PF07992">
    <property type="entry name" value="Pyr_redox_2"/>
    <property type="match status" value="1"/>
</dbReference>
<comment type="similarity">
    <text evidence="2">Belongs to the FAD-binding monooxygenase family.</text>
</comment>
<dbReference type="EMBL" id="CP051139">
    <property type="protein sequence ID" value="QIW94936.1"/>
    <property type="molecule type" value="Genomic_DNA"/>
</dbReference>
<dbReference type="PRINTS" id="PR00411">
    <property type="entry name" value="PNDRDTASEI"/>
</dbReference>
<dbReference type="PANTHER" id="PTHR43098">
    <property type="entry name" value="L-ORNITHINE N(5)-MONOOXYGENASE-RELATED"/>
    <property type="match status" value="1"/>
</dbReference>
<sequence>MVAPDSMPSTSDEATYDAIIIGAGFGGCYALHKFRQLGLRTHLFEAGTAPGGVWHWNRYPGARVDSEIPFYQFSLREVWRDWNWSERFPGHEELRAYFKHVDSVLELSKDISYSSEVVAATYDNDKAQWRVKTQNGSLARCTYLICATGSSIKAHRPDFKDMDKYKGELIHSAQWPEHFDANGKRIAVVGAGASGVQCVQELTKDAAHLTSYIRTAAISLPMGQRKLGDLEQRANKGMYNAIFKLCRETRQGLGCEAGPPGSMKDVDPAVRERLFEELWARGGFYFAASNYRDYVFDPESNNIIYQFWAKKTRERIKNPTKAAFLAPETAPFAFGTKRSCLEQNYYECLDQDHVDIVDLKTNPIKAFTETGIISEDNEERKFDAIILATGFDSMTGSLTSMGMLGKDGIDMKERWKNGVFTYLAPTALTNGPVFLEIQVDFLVDMITKMRKENITTIEPQHDAEVKWKQDIQDMNNKTLFRFTDSWYMGSNIPGKPREQLNYLAGIPQYDQDCRAAIEQWTGFNVTYSR</sequence>
<evidence type="ECO:0000259" key="8">
    <source>
        <dbReference type="Pfam" id="PF07992"/>
    </source>
</evidence>
<evidence type="ECO:0000256" key="6">
    <source>
        <dbReference type="ARBA" id="ARBA00023002"/>
    </source>
</evidence>
<evidence type="ECO:0000256" key="7">
    <source>
        <dbReference type="ARBA" id="ARBA00023033"/>
    </source>
</evidence>
<proteinExistence type="inferred from homology"/>
<evidence type="ECO:0000256" key="4">
    <source>
        <dbReference type="ARBA" id="ARBA00022827"/>
    </source>
</evidence>
<comment type="cofactor">
    <cofactor evidence="1">
        <name>FAD</name>
        <dbReference type="ChEBI" id="CHEBI:57692"/>
    </cofactor>
</comment>
<evidence type="ECO:0000256" key="2">
    <source>
        <dbReference type="ARBA" id="ARBA00010139"/>
    </source>
</evidence>
<dbReference type="InterPro" id="IPR036188">
    <property type="entry name" value="FAD/NAD-bd_sf"/>
</dbReference>
<dbReference type="OrthoDB" id="66881at2759"/>
<gene>
    <name evidence="9" type="ORF">AMS68_000454</name>
</gene>
<reference evidence="9 10" key="1">
    <citation type="journal article" date="2016" name="Sci. Rep.">
        <title>Peltaster fructicola genome reveals evolution from an invasive phytopathogen to an ectophytic parasite.</title>
        <authorList>
            <person name="Xu C."/>
            <person name="Chen H."/>
            <person name="Gleason M.L."/>
            <person name="Xu J.R."/>
            <person name="Liu H."/>
            <person name="Zhang R."/>
            <person name="Sun G."/>
        </authorList>
    </citation>
    <scope>NUCLEOTIDE SEQUENCE [LARGE SCALE GENOMIC DNA]</scope>
    <source>
        <strain evidence="9 10">LNHT1506</strain>
    </source>
</reference>
<dbReference type="Proteomes" id="UP000503462">
    <property type="component" value="Chromosome 1"/>
</dbReference>
<evidence type="ECO:0000313" key="9">
    <source>
        <dbReference type="EMBL" id="QIW94936.1"/>
    </source>
</evidence>
<evidence type="ECO:0000256" key="5">
    <source>
        <dbReference type="ARBA" id="ARBA00022857"/>
    </source>
</evidence>
<dbReference type="InterPro" id="IPR023753">
    <property type="entry name" value="FAD/NAD-binding_dom"/>
</dbReference>
<keyword evidence="10" id="KW-1185">Reference proteome</keyword>
<feature type="domain" description="FAD/NAD(P)-binding" evidence="8">
    <location>
        <begin position="16"/>
        <end position="229"/>
    </location>
</feature>
<evidence type="ECO:0000313" key="10">
    <source>
        <dbReference type="Proteomes" id="UP000503462"/>
    </source>
</evidence>
<keyword evidence="3" id="KW-0285">Flavoprotein</keyword>
<keyword evidence="6" id="KW-0560">Oxidoreductase</keyword>
<keyword evidence="5" id="KW-0521">NADP</keyword>
<dbReference type="InterPro" id="IPR050775">
    <property type="entry name" value="FAD-binding_Monooxygenases"/>
</dbReference>
<dbReference type="SUPFAM" id="SSF51905">
    <property type="entry name" value="FAD/NAD(P)-binding domain"/>
    <property type="match status" value="2"/>
</dbReference>
<name>A0A6H0XJN1_9PEZI</name>
<evidence type="ECO:0000256" key="1">
    <source>
        <dbReference type="ARBA" id="ARBA00001974"/>
    </source>
</evidence>
<dbReference type="Gene3D" id="3.50.50.60">
    <property type="entry name" value="FAD/NAD(P)-binding domain"/>
    <property type="match status" value="2"/>
</dbReference>
<keyword evidence="7" id="KW-0503">Monooxygenase</keyword>
<evidence type="ECO:0000256" key="3">
    <source>
        <dbReference type="ARBA" id="ARBA00022630"/>
    </source>
</evidence>
<keyword evidence="4" id="KW-0274">FAD</keyword>